<accession>A0A2T7NUL6</accession>
<gene>
    <name evidence="1" type="ORF">C0Q70_15322</name>
</gene>
<keyword evidence="2" id="KW-1185">Reference proteome</keyword>
<comment type="caution">
    <text evidence="1">The sequence shown here is derived from an EMBL/GenBank/DDBJ whole genome shotgun (WGS) entry which is preliminary data.</text>
</comment>
<dbReference type="OrthoDB" id="5945460at2759"/>
<evidence type="ECO:0000313" key="2">
    <source>
        <dbReference type="Proteomes" id="UP000245119"/>
    </source>
</evidence>
<name>A0A2T7NUL6_POMCA</name>
<proteinExistence type="predicted"/>
<evidence type="ECO:0000313" key="1">
    <source>
        <dbReference type="EMBL" id="PVD24836.1"/>
    </source>
</evidence>
<sequence length="281" mass="31990">MYGIQYPNIAGTYYDRFDAVINLGLILRKELFTAEHTFHRVESTYAFSASNVFKLDPLHALFALKQHDPLHWSKEQFIDLMHLTLTWYRKAHSVFPQAQYPSLIWDVLPKCGASQVHPHMHGFLDSRQYHGVVEAWRMAAEDYYVHRGTNFYTDMAAVASGLGLAVTYKSAIAFASLVPRKDHEVVIMSSSAGTDFFELIYFVLRAFIDDLGKFCYSMGLAYPAMDDKKAQIPAYARIITRGAVTEIRADISSLELFTATNVNIDPFKVIHFVKNSVLKRS</sequence>
<dbReference type="Proteomes" id="UP000245119">
    <property type="component" value="Linkage Group LG9"/>
</dbReference>
<protein>
    <submittedName>
        <fullName evidence="1">Uncharacterized protein</fullName>
    </submittedName>
</protein>
<organism evidence="1 2">
    <name type="scientific">Pomacea canaliculata</name>
    <name type="common">Golden apple snail</name>
    <dbReference type="NCBI Taxonomy" id="400727"/>
    <lineage>
        <taxon>Eukaryota</taxon>
        <taxon>Metazoa</taxon>
        <taxon>Spiralia</taxon>
        <taxon>Lophotrochozoa</taxon>
        <taxon>Mollusca</taxon>
        <taxon>Gastropoda</taxon>
        <taxon>Caenogastropoda</taxon>
        <taxon>Architaenioglossa</taxon>
        <taxon>Ampullarioidea</taxon>
        <taxon>Ampullariidae</taxon>
        <taxon>Pomacea</taxon>
    </lineage>
</organism>
<dbReference type="PANTHER" id="PTHR34714">
    <property type="entry name" value="EGF-LIKE DOMAIN-CONTAINING PROTEIN"/>
    <property type="match status" value="1"/>
</dbReference>
<dbReference type="EMBL" id="PZQS01000009">
    <property type="protein sequence ID" value="PVD24836.1"/>
    <property type="molecule type" value="Genomic_DNA"/>
</dbReference>
<dbReference type="AlphaFoldDB" id="A0A2T7NUL6"/>
<dbReference type="PANTHER" id="PTHR34714:SF3">
    <property type="match status" value="1"/>
</dbReference>
<reference evidence="1 2" key="1">
    <citation type="submission" date="2018-04" db="EMBL/GenBank/DDBJ databases">
        <title>The genome of golden apple snail Pomacea canaliculata provides insight into stress tolerance and invasive adaptation.</title>
        <authorList>
            <person name="Liu C."/>
            <person name="Liu B."/>
            <person name="Ren Y."/>
            <person name="Zhang Y."/>
            <person name="Wang H."/>
            <person name="Li S."/>
            <person name="Jiang F."/>
            <person name="Yin L."/>
            <person name="Zhang G."/>
            <person name="Qian W."/>
            <person name="Fan W."/>
        </authorList>
    </citation>
    <scope>NUCLEOTIDE SEQUENCE [LARGE SCALE GENOMIC DNA]</scope>
    <source>
        <strain evidence="1">SZHN2017</strain>
        <tissue evidence="1">Muscle</tissue>
    </source>
</reference>